<keyword evidence="1 7" id="KW-0820">tRNA-binding</keyword>
<evidence type="ECO:0000256" key="4">
    <source>
        <dbReference type="ARBA" id="ARBA00022691"/>
    </source>
</evidence>
<dbReference type="InterPro" id="IPR033671">
    <property type="entry name" value="TrmH"/>
</dbReference>
<comment type="function">
    <text evidence="7">Catalyzes the 2'-O methylation of guanosine at position 18 in tRNA.</text>
</comment>
<evidence type="ECO:0000313" key="10">
    <source>
        <dbReference type="Proteomes" id="UP000198480"/>
    </source>
</evidence>
<dbReference type="InterPro" id="IPR001537">
    <property type="entry name" value="SpoU_MeTrfase"/>
</dbReference>
<keyword evidence="5 7" id="KW-0819">tRNA processing</keyword>
<proteinExistence type="inferred from homology"/>
<feature type="binding site" evidence="7">
    <location>
        <position position="130"/>
    </location>
    <ligand>
        <name>S-adenosyl-L-methionine</name>
        <dbReference type="ChEBI" id="CHEBI:59789"/>
    </ligand>
</feature>
<evidence type="ECO:0000256" key="1">
    <source>
        <dbReference type="ARBA" id="ARBA00022555"/>
    </source>
</evidence>
<keyword evidence="4 7" id="KW-0949">S-adenosyl-L-methionine</keyword>
<dbReference type="GO" id="GO:0002938">
    <property type="term" value="P:tRNA guanine ribose methylation"/>
    <property type="evidence" value="ECO:0007669"/>
    <property type="project" value="UniProtKB-UniRule"/>
</dbReference>
<sequence>MTRSNSASSNDLKKMDQQEKEFLKYLSGYITAHKLEMMEQVMASRTRYFTVILEDIYKPHNASAVLRTADCFGIQDVHIIEKINQYKINPYVTRGAAQWVDIHKYYNPNGSAVDDCFENLRKEGYQIFATSPRADSISIDQLNANQKTALVFGNEHEGVSEEVIAKADGLVHIPMFGFTESFNISVSASIFLFDLQRKAMALNIPDFYITEAEKEILRSKWYREIVKNSEIHEKKFFDSK</sequence>
<evidence type="ECO:0000256" key="5">
    <source>
        <dbReference type="ARBA" id="ARBA00022694"/>
    </source>
</evidence>
<dbReference type="EC" id="2.1.1.34" evidence="7"/>
<dbReference type="InterPro" id="IPR029026">
    <property type="entry name" value="tRNA_m1G_MTases_N"/>
</dbReference>
<dbReference type="CDD" id="cd18092">
    <property type="entry name" value="SpoU-like_TrmH"/>
    <property type="match status" value="1"/>
</dbReference>
<feature type="domain" description="tRNA/rRNA methyltransferase SpoU type" evidence="8">
    <location>
        <begin position="49"/>
        <end position="193"/>
    </location>
</feature>
<dbReference type="Gene3D" id="3.40.1280.10">
    <property type="match status" value="1"/>
</dbReference>
<evidence type="ECO:0000259" key="8">
    <source>
        <dbReference type="Pfam" id="PF00588"/>
    </source>
</evidence>
<dbReference type="AlphaFoldDB" id="A0A239EN83"/>
<gene>
    <name evidence="7" type="primary">trmH</name>
    <name evidence="9" type="ORF">SAMN06295967_11038</name>
</gene>
<evidence type="ECO:0000313" key="9">
    <source>
        <dbReference type="EMBL" id="SNS46116.1"/>
    </source>
</evidence>
<reference evidence="10" key="1">
    <citation type="submission" date="2017-06" db="EMBL/GenBank/DDBJ databases">
        <authorList>
            <person name="Varghese N."/>
            <person name="Submissions S."/>
        </authorList>
    </citation>
    <scope>NUCLEOTIDE SEQUENCE [LARGE SCALE GENOMIC DNA]</scope>
    <source>
        <strain evidence="10">5C</strain>
    </source>
</reference>
<keyword evidence="6 7" id="KW-0694">RNA-binding</keyword>
<dbReference type="InterPro" id="IPR029028">
    <property type="entry name" value="Alpha/beta_knot_MTases"/>
</dbReference>
<dbReference type="Proteomes" id="UP000198480">
    <property type="component" value="Unassembled WGS sequence"/>
</dbReference>
<keyword evidence="2 7" id="KW-0489">Methyltransferase</keyword>
<dbReference type="GO" id="GO:0141100">
    <property type="term" value="F:tRNA (guanine(18)-2'-O)-methyltransferase activity"/>
    <property type="evidence" value="ECO:0007669"/>
    <property type="project" value="UniProtKB-UniRule"/>
</dbReference>
<feature type="binding site" evidence="7">
    <location>
        <position position="173"/>
    </location>
    <ligand>
        <name>S-adenosyl-L-methionine</name>
        <dbReference type="ChEBI" id="CHEBI:59789"/>
    </ligand>
</feature>
<comment type="similarity">
    <text evidence="7">Belongs to the class IV-like SAM-binding methyltransferase superfamily. RNA methyltransferase TrmH family.</text>
</comment>
<name>A0A239EN83_9BACT</name>
<evidence type="ECO:0000256" key="2">
    <source>
        <dbReference type="ARBA" id="ARBA00022603"/>
    </source>
</evidence>
<dbReference type="GO" id="GO:0000049">
    <property type="term" value="F:tRNA binding"/>
    <property type="evidence" value="ECO:0007669"/>
    <property type="project" value="UniProtKB-UniRule"/>
</dbReference>
<comment type="caution">
    <text evidence="7">Lacks conserved residue(s) required for the propagation of feature annotation.</text>
</comment>
<dbReference type="SUPFAM" id="SSF75217">
    <property type="entry name" value="alpha/beta knot"/>
    <property type="match status" value="1"/>
</dbReference>
<dbReference type="HAMAP" id="MF_02060">
    <property type="entry name" value="tRNA_methyltr_TrmH"/>
    <property type="match status" value="1"/>
</dbReference>
<protein>
    <recommendedName>
        <fullName evidence="7">tRNA (guanosine(18)-2'-O)-methyltransferase</fullName>
        <ecNumber evidence="7">2.1.1.34</ecNumber>
    </recommendedName>
    <alternativeName>
        <fullName evidence="7">tRNA [Gm18] methyltransferase</fullName>
    </alternativeName>
</protein>
<dbReference type="PANTHER" id="PTHR43453">
    <property type="entry name" value="RRNA METHYLASE-LIKE"/>
    <property type="match status" value="1"/>
</dbReference>
<dbReference type="PANTHER" id="PTHR43453:SF1">
    <property type="entry name" value="TRNA_RRNA METHYLTRANSFERASE SPOU TYPE DOMAIN-CONTAINING PROTEIN"/>
    <property type="match status" value="1"/>
</dbReference>
<keyword evidence="3 7" id="KW-0808">Transferase</keyword>
<keyword evidence="10" id="KW-1185">Reference proteome</keyword>
<dbReference type="Pfam" id="PF00588">
    <property type="entry name" value="SpoU_methylase"/>
    <property type="match status" value="1"/>
</dbReference>
<evidence type="ECO:0000256" key="7">
    <source>
        <dbReference type="HAMAP-Rule" id="MF_02060"/>
    </source>
</evidence>
<dbReference type="EMBL" id="FZOK01000010">
    <property type="protein sequence ID" value="SNS46116.1"/>
    <property type="molecule type" value="Genomic_DNA"/>
</dbReference>
<comment type="catalytic activity">
    <reaction evidence="7">
        <text>guanosine(18) in tRNA + S-adenosyl-L-methionine = 2'-O-methylguanosine(18) in tRNA + S-adenosyl-L-homocysteine + H(+)</text>
        <dbReference type="Rhea" id="RHEA:20077"/>
        <dbReference type="Rhea" id="RHEA-COMP:10190"/>
        <dbReference type="Rhea" id="RHEA-COMP:10192"/>
        <dbReference type="ChEBI" id="CHEBI:15378"/>
        <dbReference type="ChEBI" id="CHEBI:57856"/>
        <dbReference type="ChEBI" id="CHEBI:59789"/>
        <dbReference type="ChEBI" id="CHEBI:74269"/>
        <dbReference type="ChEBI" id="CHEBI:74445"/>
        <dbReference type="EC" id="2.1.1.34"/>
    </reaction>
</comment>
<evidence type="ECO:0000256" key="6">
    <source>
        <dbReference type="ARBA" id="ARBA00022884"/>
    </source>
</evidence>
<organism evidence="9 10">
    <name type="scientific">Belliella buryatensis</name>
    <dbReference type="NCBI Taxonomy" id="1500549"/>
    <lineage>
        <taxon>Bacteria</taxon>
        <taxon>Pseudomonadati</taxon>
        <taxon>Bacteroidota</taxon>
        <taxon>Cytophagia</taxon>
        <taxon>Cytophagales</taxon>
        <taxon>Cyclobacteriaceae</taxon>
        <taxon>Belliella</taxon>
    </lineage>
</organism>
<accession>A0A239EN83</accession>
<evidence type="ECO:0000256" key="3">
    <source>
        <dbReference type="ARBA" id="ARBA00022679"/>
    </source>
</evidence>